<gene>
    <name evidence="2" type="primary">LOC107479142</name>
</gene>
<organism evidence="1 2">
    <name type="scientific">Arachis duranensis</name>
    <name type="common">Wild peanut</name>
    <dbReference type="NCBI Taxonomy" id="130453"/>
    <lineage>
        <taxon>Eukaryota</taxon>
        <taxon>Viridiplantae</taxon>
        <taxon>Streptophyta</taxon>
        <taxon>Embryophyta</taxon>
        <taxon>Tracheophyta</taxon>
        <taxon>Spermatophyta</taxon>
        <taxon>Magnoliopsida</taxon>
        <taxon>eudicotyledons</taxon>
        <taxon>Gunneridae</taxon>
        <taxon>Pentapetalae</taxon>
        <taxon>rosids</taxon>
        <taxon>fabids</taxon>
        <taxon>Fabales</taxon>
        <taxon>Fabaceae</taxon>
        <taxon>Papilionoideae</taxon>
        <taxon>50 kb inversion clade</taxon>
        <taxon>dalbergioids sensu lato</taxon>
        <taxon>Dalbergieae</taxon>
        <taxon>Pterocarpus clade</taxon>
        <taxon>Arachis</taxon>
    </lineage>
</organism>
<sequence>MESVQASMIKIKAMNQFPQELPLIFLGLLGTSHGDIDFRPAGTSEVFSSFDISPAAIEETAEEELFLGFFLLPDNEENVKRTEGEEVALAATVGAGDEVENARHAADGLGMNFFRRVFSPG</sequence>
<dbReference type="RefSeq" id="XP_015954778.1">
    <property type="nucleotide sequence ID" value="XM_016099292.3"/>
</dbReference>
<name>A0A6P4CQM3_ARADU</name>
<evidence type="ECO:0000313" key="2">
    <source>
        <dbReference type="RefSeq" id="XP_015954778.1"/>
    </source>
</evidence>
<dbReference type="Proteomes" id="UP000515211">
    <property type="component" value="Chromosome 3"/>
</dbReference>
<keyword evidence="1" id="KW-1185">Reference proteome</keyword>
<reference evidence="2" key="2">
    <citation type="submission" date="2025-08" db="UniProtKB">
        <authorList>
            <consortium name="RefSeq"/>
        </authorList>
    </citation>
    <scope>IDENTIFICATION</scope>
    <source>
        <tissue evidence="2">Whole plant</tissue>
    </source>
</reference>
<dbReference type="KEGG" id="adu:107479142"/>
<reference evidence="1" key="1">
    <citation type="journal article" date="2016" name="Nat. Genet.">
        <title>The genome sequences of Arachis duranensis and Arachis ipaensis, the diploid ancestors of cultivated peanut.</title>
        <authorList>
            <person name="Bertioli D.J."/>
            <person name="Cannon S.B."/>
            <person name="Froenicke L."/>
            <person name="Huang G."/>
            <person name="Farmer A.D."/>
            <person name="Cannon E.K."/>
            <person name="Liu X."/>
            <person name="Gao D."/>
            <person name="Clevenger J."/>
            <person name="Dash S."/>
            <person name="Ren L."/>
            <person name="Moretzsohn M.C."/>
            <person name="Shirasawa K."/>
            <person name="Huang W."/>
            <person name="Vidigal B."/>
            <person name="Abernathy B."/>
            <person name="Chu Y."/>
            <person name="Niederhuth C.E."/>
            <person name="Umale P."/>
            <person name="Araujo A.C."/>
            <person name="Kozik A."/>
            <person name="Kim K.D."/>
            <person name="Burow M.D."/>
            <person name="Varshney R.K."/>
            <person name="Wang X."/>
            <person name="Zhang X."/>
            <person name="Barkley N."/>
            <person name="Guimaraes P.M."/>
            <person name="Isobe S."/>
            <person name="Guo B."/>
            <person name="Liao B."/>
            <person name="Stalker H.T."/>
            <person name="Schmitz R.J."/>
            <person name="Scheffler B.E."/>
            <person name="Leal-Bertioli S.C."/>
            <person name="Xun X."/>
            <person name="Jackson S.A."/>
            <person name="Michelmore R."/>
            <person name="Ozias-Akins P."/>
        </authorList>
    </citation>
    <scope>NUCLEOTIDE SEQUENCE [LARGE SCALE GENOMIC DNA]</scope>
    <source>
        <strain evidence="1">cv. V14167</strain>
    </source>
</reference>
<protein>
    <submittedName>
        <fullName evidence="2">Uncharacterized protein LOC107479142</fullName>
    </submittedName>
</protein>
<evidence type="ECO:0000313" key="1">
    <source>
        <dbReference type="Proteomes" id="UP000515211"/>
    </source>
</evidence>
<proteinExistence type="predicted"/>
<dbReference type="GeneID" id="107479142"/>
<dbReference type="AlphaFoldDB" id="A0A6P4CQM3"/>
<accession>A0A6P4CQM3</accession>